<evidence type="ECO:0000256" key="2">
    <source>
        <dbReference type="ARBA" id="ARBA00023002"/>
    </source>
</evidence>
<feature type="domain" description="D-isomer specific 2-hydroxyacid dehydrogenase NAD-binding" evidence="5">
    <location>
        <begin position="110"/>
        <end position="288"/>
    </location>
</feature>
<gene>
    <name evidence="6" type="ORF">C0099_10910</name>
</gene>
<dbReference type="GO" id="GO:0016618">
    <property type="term" value="F:hydroxypyruvate reductase [NAD(P)H] activity"/>
    <property type="evidence" value="ECO:0007669"/>
    <property type="project" value="TreeGrafter"/>
</dbReference>
<evidence type="ECO:0000259" key="4">
    <source>
        <dbReference type="Pfam" id="PF00389"/>
    </source>
</evidence>
<evidence type="ECO:0000256" key="3">
    <source>
        <dbReference type="RuleBase" id="RU003719"/>
    </source>
</evidence>
<proteinExistence type="inferred from homology"/>
<dbReference type="Pfam" id="PF00389">
    <property type="entry name" value="2-Hacid_dh"/>
    <property type="match status" value="1"/>
</dbReference>
<dbReference type="InterPro" id="IPR036291">
    <property type="entry name" value="NAD(P)-bd_dom_sf"/>
</dbReference>
<evidence type="ECO:0000256" key="1">
    <source>
        <dbReference type="ARBA" id="ARBA00005854"/>
    </source>
</evidence>
<feature type="domain" description="D-isomer specific 2-hydroxyacid dehydrogenase catalytic" evidence="4">
    <location>
        <begin position="5"/>
        <end position="320"/>
    </location>
</feature>
<accession>A0A2I6SAZ4</accession>
<dbReference type="GO" id="GO:0005829">
    <property type="term" value="C:cytosol"/>
    <property type="evidence" value="ECO:0007669"/>
    <property type="project" value="TreeGrafter"/>
</dbReference>
<dbReference type="Pfam" id="PF02826">
    <property type="entry name" value="2-Hacid_dh_C"/>
    <property type="match status" value="1"/>
</dbReference>
<dbReference type="AlphaFoldDB" id="A0A2I6SAZ4"/>
<dbReference type="InterPro" id="IPR006140">
    <property type="entry name" value="D-isomer_DH_NAD-bd"/>
</dbReference>
<dbReference type="CDD" id="cd05301">
    <property type="entry name" value="GDH"/>
    <property type="match status" value="1"/>
</dbReference>
<dbReference type="SUPFAM" id="SSF52283">
    <property type="entry name" value="Formate/glycerate dehydrogenase catalytic domain-like"/>
    <property type="match status" value="1"/>
</dbReference>
<dbReference type="OrthoDB" id="9805416at2"/>
<reference evidence="6 7" key="1">
    <citation type="submission" date="2018-01" db="EMBL/GenBank/DDBJ databases">
        <authorList>
            <person name="Fu G.-Y."/>
        </authorList>
    </citation>
    <scope>NUCLEOTIDE SEQUENCE [LARGE SCALE GENOMIC DNA]</scope>
    <source>
        <strain evidence="6 7">SY39</strain>
    </source>
</reference>
<dbReference type="Gene3D" id="3.40.50.720">
    <property type="entry name" value="NAD(P)-binding Rossmann-like Domain"/>
    <property type="match status" value="2"/>
</dbReference>
<dbReference type="Proteomes" id="UP000242205">
    <property type="component" value="Chromosome"/>
</dbReference>
<sequence length="326" mass="35140">MKPKILVTRSVFPEVIEHLSQHFEIDYNDQDVALPADELAARLSDKVGAITMLSDRIDEAALRSAPNLKAVCNVAVGHNNFDLAAISAAGVMATNTPGVLNDTTADTAWALLLASGRRIVGADKWVRDGQWQGWKFHDDWRGHDIHHATLGILGMGRIGQAVARRAAGFEMRVIYHNRSRLAPEQEQACQATLVSKEELLRESDFLVLLLPYSPATHHVIGAAEIAQMKPTAHLINIARGGIVDDGALIEALQNKTIAGAGLDVFENEPALDARYFALDNVVLTPHIGSSTRATRLAMAMLAADNLIAALAGRRPPNLVNPEVAGG</sequence>
<dbReference type="GO" id="GO:0051287">
    <property type="term" value="F:NAD binding"/>
    <property type="evidence" value="ECO:0007669"/>
    <property type="project" value="InterPro"/>
</dbReference>
<dbReference type="InterPro" id="IPR006139">
    <property type="entry name" value="D-isomer_2_OHA_DH_cat_dom"/>
</dbReference>
<dbReference type="InterPro" id="IPR050223">
    <property type="entry name" value="D-isomer_2-hydroxyacid_DH"/>
</dbReference>
<evidence type="ECO:0000313" key="6">
    <source>
        <dbReference type="EMBL" id="AUN96441.1"/>
    </source>
</evidence>
<dbReference type="SUPFAM" id="SSF51735">
    <property type="entry name" value="NAD(P)-binding Rossmann-fold domains"/>
    <property type="match status" value="1"/>
</dbReference>
<organism evidence="6 7">
    <name type="scientific">Pseudazoarcus pumilus</name>
    <dbReference type="NCBI Taxonomy" id="2067960"/>
    <lineage>
        <taxon>Bacteria</taxon>
        <taxon>Pseudomonadati</taxon>
        <taxon>Pseudomonadota</taxon>
        <taxon>Betaproteobacteria</taxon>
        <taxon>Rhodocyclales</taxon>
        <taxon>Zoogloeaceae</taxon>
        <taxon>Pseudazoarcus</taxon>
    </lineage>
</organism>
<name>A0A2I6SAZ4_9RHOO</name>
<keyword evidence="2 3" id="KW-0560">Oxidoreductase</keyword>
<protein>
    <submittedName>
        <fullName evidence="6">D-glycerate dehydrogenase</fullName>
    </submittedName>
</protein>
<evidence type="ECO:0000259" key="5">
    <source>
        <dbReference type="Pfam" id="PF02826"/>
    </source>
</evidence>
<dbReference type="FunFam" id="3.40.50.720:FF:000462">
    <property type="entry name" value="Glyoxylate reductase (NADP+)"/>
    <property type="match status" value="1"/>
</dbReference>
<comment type="similarity">
    <text evidence="1 3">Belongs to the D-isomer specific 2-hydroxyacid dehydrogenase family.</text>
</comment>
<dbReference type="GO" id="GO:0030267">
    <property type="term" value="F:glyoxylate reductase (NADPH) activity"/>
    <property type="evidence" value="ECO:0007669"/>
    <property type="project" value="TreeGrafter"/>
</dbReference>
<dbReference type="PANTHER" id="PTHR10996:SF283">
    <property type="entry name" value="GLYOXYLATE_HYDROXYPYRUVATE REDUCTASE B"/>
    <property type="match status" value="1"/>
</dbReference>
<dbReference type="KEGG" id="atw:C0099_10910"/>
<dbReference type="PANTHER" id="PTHR10996">
    <property type="entry name" value="2-HYDROXYACID DEHYDROGENASE-RELATED"/>
    <property type="match status" value="1"/>
</dbReference>
<evidence type="ECO:0000313" key="7">
    <source>
        <dbReference type="Proteomes" id="UP000242205"/>
    </source>
</evidence>
<dbReference type="EMBL" id="CP025682">
    <property type="protein sequence ID" value="AUN96441.1"/>
    <property type="molecule type" value="Genomic_DNA"/>
</dbReference>
<dbReference type="InterPro" id="IPR029752">
    <property type="entry name" value="D-isomer_DH_CS1"/>
</dbReference>
<keyword evidence="7" id="KW-1185">Reference proteome</keyword>
<dbReference type="PROSITE" id="PS00065">
    <property type="entry name" value="D_2_HYDROXYACID_DH_1"/>
    <property type="match status" value="1"/>
</dbReference>